<feature type="region of interest" description="Disordered" evidence="2">
    <location>
        <begin position="40"/>
        <end position="232"/>
    </location>
</feature>
<name>A0A0X8H1I1_9FIRM</name>
<dbReference type="Gene3D" id="2.20.230.10">
    <property type="entry name" value="Resuscitation-promoting factor rpfb"/>
    <property type="match status" value="1"/>
</dbReference>
<dbReference type="Proteomes" id="UP000063781">
    <property type="component" value="Chromosome"/>
</dbReference>
<proteinExistence type="predicted"/>
<keyword evidence="3" id="KW-1133">Transmembrane helix</keyword>
<evidence type="ECO:0000313" key="5">
    <source>
        <dbReference type="EMBL" id="AMC94342.1"/>
    </source>
</evidence>
<evidence type="ECO:0000256" key="2">
    <source>
        <dbReference type="SAM" id="MobiDB-lite"/>
    </source>
</evidence>
<dbReference type="Gene3D" id="3.40.33.10">
    <property type="entry name" value="CAP"/>
    <property type="match status" value="1"/>
</dbReference>
<dbReference type="InterPro" id="IPR014044">
    <property type="entry name" value="CAP_dom"/>
</dbReference>
<dbReference type="PROSITE" id="PS51109">
    <property type="entry name" value="G5"/>
    <property type="match status" value="1"/>
</dbReference>
<organism evidence="5 6">
    <name type="scientific">Erysipelothrix larvae</name>
    <dbReference type="NCBI Taxonomy" id="1514105"/>
    <lineage>
        <taxon>Bacteria</taxon>
        <taxon>Bacillati</taxon>
        <taxon>Bacillota</taxon>
        <taxon>Erysipelotrichia</taxon>
        <taxon>Erysipelotrichales</taxon>
        <taxon>Erysipelotrichaceae</taxon>
        <taxon>Erysipelothrix</taxon>
    </lineage>
</organism>
<dbReference type="AlphaFoldDB" id="A0A0X8H1I1"/>
<dbReference type="InterPro" id="IPR035940">
    <property type="entry name" value="CAP_sf"/>
</dbReference>
<reference evidence="5 6" key="1">
    <citation type="submission" date="2015-10" db="EMBL/GenBank/DDBJ databases">
        <title>Erysipelothrix larvae sp. LV19 isolated from the larval gut of the rhinoceros beetle, Trypoxylus dichotomus.</title>
        <authorList>
            <person name="Lim S."/>
            <person name="Kim B.-C."/>
        </authorList>
    </citation>
    <scope>NUCLEOTIDE SEQUENCE [LARGE SCALE GENOMIC DNA]</scope>
    <source>
        <strain evidence="5 6">LV19</strain>
    </source>
</reference>
<evidence type="ECO:0000256" key="3">
    <source>
        <dbReference type="SAM" id="Phobius"/>
    </source>
</evidence>
<dbReference type="Pfam" id="PF07501">
    <property type="entry name" value="G5"/>
    <property type="match status" value="1"/>
</dbReference>
<dbReference type="Pfam" id="PF00188">
    <property type="entry name" value="CAP"/>
    <property type="match status" value="1"/>
</dbReference>
<feature type="compositionally biased region" description="Low complexity" evidence="2">
    <location>
        <begin position="104"/>
        <end position="227"/>
    </location>
</feature>
<dbReference type="InterPro" id="IPR011098">
    <property type="entry name" value="G5_dom"/>
</dbReference>
<dbReference type="RefSeq" id="WP_067633968.1">
    <property type="nucleotide sequence ID" value="NZ_CP013213.1"/>
</dbReference>
<sequence length="427" mass="46238">MNKLRTLSKKSKIIIAVIAVFVFGTIMVFVSVMNQSNQPEITNVPSKQEDKSLEISKDSSDKASREDTLGDKEVEESTDDAKEGTPDSGSKKDTQNTEVKETGTNSENSAPSSNSNQNTNTNSSSKNNASNNKTTNNKSSSNSNSSNTNSSNSNSNNSNSSNSNSSNSNSNNSNSSNSNSNNSNSNNSNSSNSNSSNSNSSNSNSNNNTPSNPNNNSNSNTNTSNQSKDTITKKVVKEVVETYPVEDSYSDDPTLRHGAIQFISSGSEGSKTVEYEITYTNGVETSRSVINTQTIPATNNEYKKGTMRSSKTEAQNTLSYVNALRTTDLQWSDELSRAALIRAEEIATSFSHTRPDGTLFYTVSQQAHGENIQYASYDVDAKAAVDTWINSPGHLNNMKNSSWVSYAAAVYYHNGSVYWVQLFGGNW</sequence>
<feature type="transmembrane region" description="Helical" evidence="3">
    <location>
        <begin position="12"/>
        <end position="33"/>
    </location>
</feature>
<dbReference type="STRING" id="1514105.AOC36_10265"/>
<dbReference type="CDD" id="cd05379">
    <property type="entry name" value="CAP_bacterial"/>
    <property type="match status" value="1"/>
</dbReference>
<gene>
    <name evidence="5" type="ORF">AOC36_10265</name>
</gene>
<keyword evidence="3" id="KW-0812">Transmembrane</keyword>
<dbReference type="SUPFAM" id="SSF55797">
    <property type="entry name" value="PR-1-like"/>
    <property type="match status" value="1"/>
</dbReference>
<dbReference type="SMART" id="SM01208">
    <property type="entry name" value="G5"/>
    <property type="match status" value="1"/>
</dbReference>
<feature type="compositionally biased region" description="Basic and acidic residues" evidence="2">
    <location>
        <begin position="47"/>
        <end position="72"/>
    </location>
</feature>
<protein>
    <recommendedName>
        <fullName evidence="4">G5 domain-containing protein</fullName>
    </recommendedName>
</protein>
<dbReference type="EMBL" id="CP013213">
    <property type="protein sequence ID" value="AMC94342.1"/>
    <property type="molecule type" value="Genomic_DNA"/>
</dbReference>
<evidence type="ECO:0000259" key="4">
    <source>
        <dbReference type="PROSITE" id="PS51109"/>
    </source>
</evidence>
<accession>A0A0X8H1I1</accession>
<dbReference type="OrthoDB" id="9783944at2"/>
<feature type="compositionally biased region" description="Basic and acidic residues" evidence="2">
    <location>
        <begin position="79"/>
        <end position="101"/>
    </location>
</feature>
<evidence type="ECO:0000313" key="6">
    <source>
        <dbReference type="Proteomes" id="UP000063781"/>
    </source>
</evidence>
<dbReference type="KEGG" id="erl:AOC36_10265"/>
<keyword evidence="1" id="KW-0732">Signal</keyword>
<keyword evidence="6" id="KW-1185">Reference proteome</keyword>
<evidence type="ECO:0000256" key="1">
    <source>
        <dbReference type="ARBA" id="ARBA00022729"/>
    </source>
</evidence>
<feature type="domain" description="G5" evidence="4">
    <location>
        <begin position="228"/>
        <end position="308"/>
    </location>
</feature>
<keyword evidence="3" id="KW-0472">Membrane</keyword>